<dbReference type="Proteomes" id="UP000007151">
    <property type="component" value="Unassembled WGS sequence"/>
</dbReference>
<dbReference type="STRING" id="278856.A0A212ER32"/>
<evidence type="ECO:0000313" key="3">
    <source>
        <dbReference type="Proteomes" id="UP000007151"/>
    </source>
</evidence>
<comment type="caution">
    <text evidence="2">The sequence shown here is derived from an EMBL/GenBank/DDBJ whole genome shotgun (WGS) entry which is preliminary data.</text>
</comment>
<evidence type="ECO:0000256" key="1">
    <source>
        <dbReference type="SAM" id="MobiDB-lite"/>
    </source>
</evidence>
<organism evidence="2 3">
    <name type="scientific">Danaus plexippus plexippus</name>
    <dbReference type="NCBI Taxonomy" id="278856"/>
    <lineage>
        <taxon>Eukaryota</taxon>
        <taxon>Metazoa</taxon>
        <taxon>Ecdysozoa</taxon>
        <taxon>Arthropoda</taxon>
        <taxon>Hexapoda</taxon>
        <taxon>Insecta</taxon>
        <taxon>Pterygota</taxon>
        <taxon>Neoptera</taxon>
        <taxon>Endopterygota</taxon>
        <taxon>Lepidoptera</taxon>
        <taxon>Glossata</taxon>
        <taxon>Ditrysia</taxon>
        <taxon>Papilionoidea</taxon>
        <taxon>Nymphalidae</taxon>
        <taxon>Danainae</taxon>
        <taxon>Danaini</taxon>
        <taxon>Danaina</taxon>
        <taxon>Danaus</taxon>
        <taxon>Danaus</taxon>
    </lineage>
</organism>
<dbReference type="PANTHER" id="PTHR47771">
    <property type="entry name" value="LD27203P-RELATED"/>
    <property type="match status" value="1"/>
</dbReference>
<name>A0A212ER32_DANPL</name>
<proteinExistence type="predicted"/>
<dbReference type="InParanoid" id="A0A212ER32"/>
<feature type="region of interest" description="Disordered" evidence="1">
    <location>
        <begin position="496"/>
        <end position="548"/>
    </location>
</feature>
<protein>
    <submittedName>
        <fullName evidence="2">Cuticle protein CPH35</fullName>
    </submittedName>
</protein>
<dbReference type="KEGG" id="dpl:KGM_205532"/>
<feature type="region of interest" description="Disordered" evidence="1">
    <location>
        <begin position="952"/>
        <end position="974"/>
    </location>
</feature>
<dbReference type="AlphaFoldDB" id="A0A212ER32"/>
<dbReference type="eggNOG" id="ENOG502S65X">
    <property type="taxonomic scope" value="Eukaryota"/>
</dbReference>
<dbReference type="EMBL" id="AGBW02013121">
    <property type="protein sequence ID" value="OWR43956.1"/>
    <property type="molecule type" value="Genomic_DNA"/>
</dbReference>
<feature type="compositionally biased region" description="Polar residues" evidence="1">
    <location>
        <begin position="496"/>
        <end position="511"/>
    </location>
</feature>
<reference evidence="2 3" key="1">
    <citation type="journal article" date="2011" name="Cell">
        <title>The monarch butterfly genome yields insights into long-distance migration.</title>
        <authorList>
            <person name="Zhan S."/>
            <person name="Merlin C."/>
            <person name="Boore J.L."/>
            <person name="Reppert S.M."/>
        </authorList>
    </citation>
    <scope>NUCLEOTIDE SEQUENCE [LARGE SCALE GENOMIC DNA]</scope>
    <source>
        <strain evidence="2">F-2</strain>
    </source>
</reference>
<feature type="compositionally biased region" description="Basic and acidic residues" evidence="1">
    <location>
        <begin position="513"/>
        <end position="531"/>
    </location>
</feature>
<evidence type="ECO:0000313" key="2">
    <source>
        <dbReference type="EMBL" id="OWR43956.1"/>
    </source>
</evidence>
<accession>A0A212ER32</accession>
<gene>
    <name evidence="2" type="ORF">KGM_205532</name>
</gene>
<dbReference type="PANTHER" id="PTHR47771:SF14">
    <property type="entry name" value="RH73259P"/>
    <property type="match status" value="1"/>
</dbReference>
<sequence length="974" mass="112345">MINFVRHQSEQEVRYIADASGYHSALAVTTSDPQHHHSTSIALGEKAVELSGQTPVSPQLNLSQTSFQNPGQTQMGLYFLQHEYPYQSPYPQTVSNQQNVVQYSSIPNHYYSDRVVQNPYYNIQTHNQDDNNNYELSREHKQTDNTRDEGRDEIIETKESGSVVVFKDNKCKNDEVGNTQTNYINNVQNQNIRETLAYNTKINGNFGERDNKLVTSHSNRNAGDFHYDTEISHYSTTRPVTFTQDEGISRLVASTQDLISNDDLLRINHAAERFIHYSDDLIKPKRKTSSISFKSNNGSPRSRITVTAKVGRIVDSDVEHPVTLTKKPSEEYNYQTERDIKFASPIIVEDQGSDYRKQILNNFISTMSHYINDGYQITDAKKTINDTHVGSKQEEDLVNITPRPISQHHLTPITVALRLLNDNSTQFFDTVDHEPSDSEFVERTVQGPRKGKTLVEIQESIPVDITHINDVEYHEYLEDGRISRDQPRKAYYQRYQPISSDKQYNHNNFDNYHNPDKKESQADQMGEKNVRPDQVQSNTDHDDAYYSTGTAQNKIQPIIIEKRVPVTSFVDRYVEKPSPERVEGKPVEVTKYVDKPYPVEVLKPYPVEVRVPYPVEHKVYVDRPIHVPYPVEKVVEKQLIHPFPVPTPVGIPVAIPVEKNVIYPMAFETPVPVAVPIERPVTVEKIVEKKIAIPYPVEKKIPIPVEVPKPYPVDRIVEKKVPFPVHVNRIVEKRVPVQVPYPVKQIVEKIVEKPVVVTKYIDKPYPVEKRVPYPVDRIVERKVPYPVHIPYEVPYFIEKNIQKSEHPYQFEKNDKLTTLYSYGVSQEALQRVADYLKLSHEDYKQRSSQQNLDQYAQTPAESKTNYQIQPANGHVLNNIQNVTPVYNSQGKQYASSYTYNTTRPTYKDVKYYGPAPVESYDESWEKNKEYTETLRRTERMPKVSDVRIEYGFKPPLRPSTEIDLNGVPIKKDNS</sequence>
<keyword evidence="3" id="KW-1185">Reference proteome</keyword>